<dbReference type="KEGG" id="fld:ABNE31_12155"/>
<gene>
    <name evidence="1" type="ORF">ABNE31_12155</name>
</gene>
<dbReference type="AlphaFoldDB" id="A0AAU7MVB9"/>
<sequence>MRKVLIPTDLSAQSLKIAEEAFKMYPDEIIDVLLVYPYHLPLWSSELYWFSPVKIITEHRDEHFARAKDDLVRKYFRNISSIYTELFTGVNSLAFDNFRVHHQIQTAVVPQKGFLDFSHDDTFDPVDLIIKTVPEVQRVKIEKEVDHNTQRQKSGLYNLIQKVFRS</sequence>
<protein>
    <recommendedName>
        <fullName evidence="2">UspA domain-containing protein</fullName>
    </recommendedName>
</protein>
<evidence type="ECO:0008006" key="2">
    <source>
        <dbReference type="Google" id="ProtNLM"/>
    </source>
</evidence>
<dbReference type="EMBL" id="CP157804">
    <property type="protein sequence ID" value="XBQ22348.1"/>
    <property type="molecule type" value="Genomic_DNA"/>
</dbReference>
<accession>A0AAU7MVB9</accession>
<reference evidence="1" key="1">
    <citation type="submission" date="2024-05" db="EMBL/GenBank/DDBJ databases">
        <title>Draft Genome Sequences of Flagellimonas sp. MMG031 and Marinobacter sp. MMG032 Isolated from the dinoflagellate Symbiodinium pilosum.</title>
        <authorList>
            <person name="Shikuma N.J."/>
            <person name="Farrell M.V."/>
        </authorList>
    </citation>
    <scope>NUCLEOTIDE SEQUENCE</scope>
    <source>
        <strain evidence="1">MMG031</strain>
    </source>
</reference>
<dbReference type="RefSeq" id="WP_349351322.1">
    <property type="nucleotide sequence ID" value="NZ_CP157804.1"/>
</dbReference>
<organism evidence="1">
    <name type="scientific">Flagellimonas sp. MMG031</name>
    <dbReference type="NCBI Taxonomy" id="3158549"/>
    <lineage>
        <taxon>Bacteria</taxon>
        <taxon>Pseudomonadati</taxon>
        <taxon>Bacteroidota</taxon>
        <taxon>Flavobacteriia</taxon>
        <taxon>Flavobacteriales</taxon>
        <taxon>Flavobacteriaceae</taxon>
        <taxon>Flagellimonas</taxon>
    </lineage>
</organism>
<name>A0AAU7MVB9_9FLAO</name>
<evidence type="ECO:0000313" key="1">
    <source>
        <dbReference type="EMBL" id="XBQ22348.1"/>
    </source>
</evidence>
<proteinExistence type="predicted"/>